<evidence type="ECO:0000256" key="1">
    <source>
        <dbReference type="SAM" id="MobiDB-lite"/>
    </source>
</evidence>
<dbReference type="Proteomes" id="UP001233172">
    <property type="component" value="Unassembled WGS sequence"/>
</dbReference>
<feature type="compositionally biased region" description="Basic and acidic residues" evidence="1">
    <location>
        <begin position="72"/>
        <end position="85"/>
    </location>
</feature>
<dbReference type="EMBL" id="JASAOG010000012">
    <property type="protein sequence ID" value="KAK0065876.1"/>
    <property type="molecule type" value="Genomic_DNA"/>
</dbReference>
<reference evidence="2" key="2">
    <citation type="submission" date="2023-04" db="EMBL/GenBank/DDBJ databases">
        <authorList>
            <person name="Bu L."/>
            <person name="Lu L."/>
            <person name="Laidemitt M.R."/>
            <person name="Zhang S.M."/>
            <person name="Mutuku M."/>
            <person name="Mkoji G."/>
            <person name="Steinauer M."/>
            <person name="Loker E.S."/>
        </authorList>
    </citation>
    <scope>NUCLEOTIDE SEQUENCE</scope>
    <source>
        <strain evidence="2">KasaAsao</strain>
        <tissue evidence="2">Whole Snail</tissue>
    </source>
</reference>
<evidence type="ECO:0000313" key="2">
    <source>
        <dbReference type="EMBL" id="KAK0065876.1"/>
    </source>
</evidence>
<dbReference type="AlphaFoldDB" id="A0AAD8C3K9"/>
<keyword evidence="3" id="KW-1185">Reference proteome</keyword>
<feature type="region of interest" description="Disordered" evidence="1">
    <location>
        <begin position="40"/>
        <end position="93"/>
    </location>
</feature>
<accession>A0AAD8C3K9</accession>
<proteinExistence type="predicted"/>
<protein>
    <submittedName>
        <fullName evidence="2">Uncharacterized protein</fullName>
    </submittedName>
</protein>
<evidence type="ECO:0000313" key="3">
    <source>
        <dbReference type="Proteomes" id="UP001233172"/>
    </source>
</evidence>
<comment type="caution">
    <text evidence="2">The sequence shown here is derived from an EMBL/GenBank/DDBJ whole genome shotgun (WGS) entry which is preliminary data.</text>
</comment>
<feature type="compositionally biased region" description="Polar residues" evidence="1">
    <location>
        <begin position="50"/>
        <end position="67"/>
    </location>
</feature>
<gene>
    <name evidence="2" type="ORF">Bpfe_004673</name>
</gene>
<reference evidence="2" key="1">
    <citation type="journal article" date="2023" name="PLoS Negl. Trop. Dis.">
        <title>A genome sequence for Biomphalaria pfeifferi, the major vector snail for the human-infecting parasite Schistosoma mansoni.</title>
        <authorList>
            <person name="Bu L."/>
            <person name="Lu L."/>
            <person name="Laidemitt M.R."/>
            <person name="Zhang S.M."/>
            <person name="Mutuku M."/>
            <person name="Mkoji G."/>
            <person name="Steinauer M."/>
            <person name="Loker E.S."/>
        </authorList>
    </citation>
    <scope>NUCLEOTIDE SEQUENCE</scope>
    <source>
        <strain evidence="2">KasaAsao</strain>
    </source>
</reference>
<sequence>MKLQSTQFVQMNHIPPYQDSTYAVHQRYEDTSYIIFHQIQKNKPKGRPQGSLNGSLAGSQLRSQQGGIVTVRSDRSAVRSPEHKTPTSKKKLL</sequence>
<organism evidence="2 3">
    <name type="scientific">Biomphalaria pfeifferi</name>
    <name type="common">Bloodfluke planorb</name>
    <name type="synonym">Freshwater snail</name>
    <dbReference type="NCBI Taxonomy" id="112525"/>
    <lineage>
        <taxon>Eukaryota</taxon>
        <taxon>Metazoa</taxon>
        <taxon>Spiralia</taxon>
        <taxon>Lophotrochozoa</taxon>
        <taxon>Mollusca</taxon>
        <taxon>Gastropoda</taxon>
        <taxon>Heterobranchia</taxon>
        <taxon>Euthyneura</taxon>
        <taxon>Panpulmonata</taxon>
        <taxon>Hygrophila</taxon>
        <taxon>Lymnaeoidea</taxon>
        <taxon>Planorbidae</taxon>
        <taxon>Biomphalaria</taxon>
    </lineage>
</organism>
<name>A0AAD8C3K9_BIOPF</name>